<proteinExistence type="predicted"/>
<comment type="caution">
    <text evidence="1">The sequence shown here is derived from an EMBL/GenBank/DDBJ whole genome shotgun (WGS) entry which is preliminary data.</text>
</comment>
<accession>A0A7V8B0L7</accession>
<gene>
    <name evidence="1" type="ORF">F9K94_22800</name>
</gene>
<reference evidence="1 2" key="1">
    <citation type="submission" date="2019-09" db="EMBL/GenBank/DDBJ databases">
        <title>Taxonomic organization of the family Brucellaceae based on a phylogenomic approach.</title>
        <authorList>
            <person name="Leclercq S."/>
            <person name="Cloeckaert A."/>
            <person name="Zygmunt M.S."/>
        </authorList>
    </citation>
    <scope>NUCLEOTIDE SEQUENCE [LARGE SCALE GENOMIC DNA]</scope>
    <source>
        <strain evidence="1 2">TA93</strain>
    </source>
</reference>
<evidence type="ECO:0000313" key="2">
    <source>
        <dbReference type="Proteomes" id="UP000460650"/>
    </source>
</evidence>
<name>A0A7V8B0L7_9HYPH</name>
<evidence type="ECO:0000313" key="1">
    <source>
        <dbReference type="EMBL" id="KAB2654892.1"/>
    </source>
</evidence>
<dbReference type="EMBL" id="WBVY01000009">
    <property type="protein sequence ID" value="KAB2654892.1"/>
    <property type="molecule type" value="Genomic_DNA"/>
</dbReference>
<dbReference type="RefSeq" id="WP_151648850.1">
    <property type="nucleotide sequence ID" value="NZ_WBVY01000009.1"/>
</dbReference>
<dbReference type="AlphaFoldDB" id="A0A7V8B0L7"/>
<organism evidence="1 2">
    <name type="scientific">Brucella tritici</name>
    <dbReference type="NCBI Taxonomy" id="94626"/>
    <lineage>
        <taxon>Bacteria</taxon>
        <taxon>Pseudomonadati</taxon>
        <taxon>Pseudomonadota</taxon>
        <taxon>Alphaproteobacteria</taxon>
        <taxon>Hyphomicrobiales</taxon>
        <taxon>Brucellaceae</taxon>
        <taxon>Brucella/Ochrobactrum group</taxon>
        <taxon>Brucella</taxon>
    </lineage>
</organism>
<dbReference type="Proteomes" id="UP000460650">
    <property type="component" value="Unassembled WGS sequence"/>
</dbReference>
<sequence>MSDFTLTIGDITRLGAQGAFHTLLLPIETKSARRIGRGAHTSIFGSSMIMTIAGSACVEIANAKEAIELVFDLLGKFCASRSRDQTDYLFNFDFAQARVRPQDGALLLHVESTDIQTCHGAKILLEAAIAEVAIGMPERVMWIEARDTPFEAIIEHKAAKDTEHAVGGRRRTPDDSK</sequence>
<protein>
    <submittedName>
        <fullName evidence="1">Uncharacterized protein</fullName>
    </submittedName>
</protein>